<comment type="caution">
    <text evidence="1">The sequence shown here is derived from an EMBL/GenBank/DDBJ whole genome shotgun (WGS) entry which is preliminary data.</text>
</comment>
<name>A0A8J3KMV1_9ACTN</name>
<keyword evidence="2" id="KW-1185">Reference proteome</keyword>
<proteinExistence type="predicted"/>
<organism evidence="1 2">
    <name type="scientific">Catellatospora citrea</name>
    <dbReference type="NCBI Taxonomy" id="53366"/>
    <lineage>
        <taxon>Bacteria</taxon>
        <taxon>Bacillati</taxon>
        <taxon>Actinomycetota</taxon>
        <taxon>Actinomycetes</taxon>
        <taxon>Micromonosporales</taxon>
        <taxon>Micromonosporaceae</taxon>
        <taxon>Catellatospora</taxon>
    </lineage>
</organism>
<evidence type="ECO:0000313" key="2">
    <source>
        <dbReference type="Proteomes" id="UP000659904"/>
    </source>
</evidence>
<dbReference type="Proteomes" id="UP000659904">
    <property type="component" value="Unassembled WGS sequence"/>
</dbReference>
<protein>
    <recommendedName>
        <fullName evidence="3">DDE superfamily endonuclease</fullName>
    </recommendedName>
</protein>
<dbReference type="AlphaFoldDB" id="A0A8J3KMV1"/>
<dbReference type="EMBL" id="BONH01000017">
    <property type="protein sequence ID" value="GIF98794.1"/>
    <property type="molecule type" value="Genomic_DNA"/>
</dbReference>
<gene>
    <name evidence="1" type="ORF">Cci01nite_38880</name>
</gene>
<sequence>MITLVHLRRGLSHDGLAVAYGVDRSTTTQATGQIRPLLARRRFTTPAGGAPADPADVFAYATAEDVVLRMGATGIRVHRPRAARGGRKVFASGMPARTRSNAAEPDRAAYEWDCPTNDSGAHPVVTLSNRGWVLRPVRTHGSVHNTGVRRRARSPPVHLAW</sequence>
<reference evidence="1 2" key="1">
    <citation type="submission" date="2021-01" db="EMBL/GenBank/DDBJ databases">
        <title>Whole genome shotgun sequence of Catellatospora citrea NBRC 14495.</title>
        <authorList>
            <person name="Komaki H."/>
            <person name="Tamura T."/>
        </authorList>
    </citation>
    <scope>NUCLEOTIDE SEQUENCE [LARGE SCALE GENOMIC DNA]</scope>
    <source>
        <strain evidence="1 2">NBRC 14495</strain>
    </source>
</reference>
<evidence type="ECO:0008006" key="3">
    <source>
        <dbReference type="Google" id="ProtNLM"/>
    </source>
</evidence>
<evidence type="ECO:0000313" key="1">
    <source>
        <dbReference type="EMBL" id="GIF98794.1"/>
    </source>
</evidence>
<accession>A0A8J3KMV1</accession>